<gene>
    <name evidence="1" type="ORF">Acy02nite_87660</name>
</gene>
<proteinExistence type="predicted"/>
<protein>
    <submittedName>
        <fullName evidence="1">Uncharacterized protein</fullName>
    </submittedName>
</protein>
<comment type="caution">
    <text evidence="1">The sequence shown here is derived from an EMBL/GenBank/DDBJ whole genome shotgun (WGS) entry which is preliminary data.</text>
</comment>
<name>A0A919IZC3_9ACTN</name>
<organism evidence="1 2">
    <name type="scientific">Actinoplanes cyaneus</name>
    <dbReference type="NCBI Taxonomy" id="52696"/>
    <lineage>
        <taxon>Bacteria</taxon>
        <taxon>Bacillati</taxon>
        <taxon>Actinomycetota</taxon>
        <taxon>Actinomycetes</taxon>
        <taxon>Micromonosporales</taxon>
        <taxon>Micromonosporaceae</taxon>
        <taxon>Actinoplanes</taxon>
    </lineage>
</organism>
<dbReference type="Proteomes" id="UP000619479">
    <property type="component" value="Unassembled WGS sequence"/>
</dbReference>
<keyword evidence="2" id="KW-1185">Reference proteome</keyword>
<evidence type="ECO:0000313" key="2">
    <source>
        <dbReference type="Proteomes" id="UP000619479"/>
    </source>
</evidence>
<reference evidence="1" key="1">
    <citation type="submission" date="2021-01" db="EMBL/GenBank/DDBJ databases">
        <title>Whole genome shotgun sequence of Actinoplanes cyaneus NBRC 14990.</title>
        <authorList>
            <person name="Komaki H."/>
            <person name="Tamura T."/>
        </authorList>
    </citation>
    <scope>NUCLEOTIDE SEQUENCE</scope>
    <source>
        <strain evidence="1">NBRC 14990</strain>
    </source>
</reference>
<accession>A0A919IZC3</accession>
<evidence type="ECO:0000313" key="1">
    <source>
        <dbReference type="EMBL" id="GID70885.1"/>
    </source>
</evidence>
<dbReference type="AlphaFoldDB" id="A0A919IZC3"/>
<dbReference type="EMBL" id="BOMH01000087">
    <property type="protein sequence ID" value="GID70885.1"/>
    <property type="molecule type" value="Genomic_DNA"/>
</dbReference>
<sequence>MHGEIVDAIDIHLAEVHRLRRRLTDARTIEPGERLDVALEIARNTERLVDLIYTSHSRSPRSSRRHVSRLSGGA</sequence>